<keyword evidence="3" id="KW-0408">Iron</keyword>
<feature type="domain" description="Hemerythrin-like" evidence="4">
    <location>
        <begin position="15"/>
        <end position="122"/>
    </location>
</feature>
<dbReference type="InterPro" id="IPR012312">
    <property type="entry name" value="Hemerythrin-like"/>
</dbReference>
<evidence type="ECO:0000256" key="2">
    <source>
        <dbReference type="ARBA" id="ARBA00022723"/>
    </source>
</evidence>
<protein>
    <submittedName>
        <fullName evidence="5">Cation-binding hemerythrin HHE</fullName>
    </submittedName>
</protein>
<comment type="similarity">
    <text evidence="1">Belongs to the hemerythrin family.</text>
</comment>
<evidence type="ECO:0000256" key="1">
    <source>
        <dbReference type="ARBA" id="ARBA00010587"/>
    </source>
</evidence>
<dbReference type="Pfam" id="PF01814">
    <property type="entry name" value="Hemerythrin"/>
    <property type="match status" value="1"/>
</dbReference>
<dbReference type="NCBIfam" id="TIGR02481">
    <property type="entry name" value="hemeryth_dom"/>
    <property type="match status" value="1"/>
</dbReference>
<name>A0ABX7M6H0_9RHOO</name>
<dbReference type="Proteomes" id="UP000663570">
    <property type="component" value="Chromosome"/>
</dbReference>
<proteinExistence type="inferred from homology"/>
<reference evidence="5 6" key="1">
    <citation type="submission" date="2021-02" db="EMBL/GenBank/DDBJ databases">
        <title>Niveibacterium changnyeongensis HC41.</title>
        <authorList>
            <person name="Kang M."/>
        </authorList>
    </citation>
    <scope>NUCLEOTIDE SEQUENCE [LARGE SCALE GENOMIC DNA]</scope>
    <source>
        <strain evidence="5 6">HC41</strain>
    </source>
</reference>
<dbReference type="InterPro" id="IPR012827">
    <property type="entry name" value="Hemerythrin_metal-bd"/>
</dbReference>
<evidence type="ECO:0000256" key="3">
    <source>
        <dbReference type="ARBA" id="ARBA00023004"/>
    </source>
</evidence>
<organism evidence="5 6">
    <name type="scientific">Niveibacterium microcysteis</name>
    <dbReference type="NCBI Taxonomy" id="2811415"/>
    <lineage>
        <taxon>Bacteria</taxon>
        <taxon>Pseudomonadati</taxon>
        <taxon>Pseudomonadota</taxon>
        <taxon>Betaproteobacteria</taxon>
        <taxon>Rhodocyclales</taxon>
        <taxon>Rhodocyclaceae</taxon>
        <taxon>Niveibacterium</taxon>
    </lineage>
</organism>
<evidence type="ECO:0000313" key="6">
    <source>
        <dbReference type="Proteomes" id="UP000663570"/>
    </source>
</evidence>
<sequence>MAAFELTPELVLGHAEMDATHEDFAAAVNAMCMATDADLAATLDALIEHCVAHFEQENAWAESIGFPGCHRNEHERVLGVMRAVRSELDKGDFGLGRRLAEELPVWFRHHAASMDAALAAMLKNGLTMADIDQAPIASPCGGSHACKNHDHDHEDGEHCHSHDGEAAHACDGSGGCHGH</sequence>
<dbReference type="InterPro" id="IPR035938">
    <property type="entry name" value="Hemerythrin-like_sf"/>
</dbReference>
<keyword evidence="2" id="KW-0479">Metal-binding</keyword>
<gene>
    <name evidence="5" type="ORF">JY500_01455</name>
</gene>
<dbReference type="RefSeq" id="WP_206254822.1">
    <property type="nucleotide sequence ID" value="NZ_CP071060.1"/>
</dbReference>
<dbReference type="CDD" id="cd12107">
    <property type="entry name" value="Hemerythrin"/>
    <property type="match status" value="1"/>
</dbReference>
<evidence type="ECO:0000259" key="4">
    <source>
        <dbReference type="Pfam" id="PF01814"/>
    </source>
</evidence>
<dbReference type="EMBL" id="CP071060">
    <property type="protein sequence ID" value="QSI77348.1"/>
    <property type="molecule type" value="Genomic_DNA"/>
</dbReference>
<dbReference type="Gene3D" id="1.20.120.50">
    <property type="entry name" value="Hemerythrin-like"/>
    <property type="match status" value="1"/>
</dbReference>
<accession>A0ABX7M6H0</accession>
<evidence type="ECO:0000313" key="5">
    <source>
        <dbReference type="EMBL" id="QSI77348.1"/>
    </source>
</evidence>
<keyword evidence="6" id="KW-1185">Reference proteome</keyword>
<dbReference type="SUPFAM" id="SSF47188">
    <property type="entry name" value="Hemerythrin-like"/>
    <property type="match status" value="1"/>
</dbReference>